<dbReference type="SUPFAM" id="SSF49373">
    <property type="entry name" value="Invasin/intimin cell-adhesion fragments"/>
    <property type="match status" value="1"/>
</dbReference>
<dbReference type="InterPro" id="IPR008964">
    <property type="entry name" value="Invasin/intimin_cell_adhesion"/>
</dbReference>
<dbReference type="RefSeq" id="WP_146975548.1">
    <property type="nucleotide sequence ID" value="NZ_VOSL01000059.1"/>
</dbReference>
<gene>
    <name evidence="3" type="ORF">FRC96_14900</name>
</gene>
<comment type="caution">
    <text evidence="3">The sequence shown here is derived from an EMBL/GenBank/DDBJ whole genome shotgun (WGS) entry which is preliminary data.</text>
</comment>
<proteinExistence type="predicted"/>
<evidence type="ECO:0000256" key="1">
    <source>
        <dbReference type="SAM" id="MobiDB-lite"/>
    </source>
</evidence>
<dbReference type="AlphaFoldDB" id="A0A5C6X501"/>
<dbReference type="PROSITE" id="PS51257">
    <property type="entry name" value="PROKAR_LIPOPROTEIN"/>
    <property type="match status" value="1"/>
</dbReference>
<protein>
    <recommendedName>
        <fullName evidence="5">Big-1 domain-containing protein</fullName>
    </recommendedName>
</protein>
<evidence type="ECO:0000256" key="2">
    <source>
        <dbReference type="SAM" id="SignalP"/>
    </source>
</evidence>
<feature type="region of interest" description="Disordered" evidence="1">
    <location>
        <begin position="30"/>
        <end position="53"/>
    </location>
</feature>
<keyword evidence="2" id="KW-0732">Signal</keyword>
<accession>A0A5C6X501</accession>
<evidence type="ECO:0000313" key="3">
    <source>
        <dbReference type="EMBL" id="TXD33760.1"/>
    </source>
</evidence>
<feature type="chain" id="PRO_5022746999" description="Big-1 domain-containing protein" evidence="2">
    <location>
        <begin position="25"/>
        <end position="586"/>
    </location>
</feature>
<dbReference type="OrthoDB" id="5491132at2"/>
<organism evidence="3 4">
    <name type="scientific">Lujinxingia vulgaris</name>
    <dbReference type="NCBI Taxonomy" id="2600176"/>
    <lineage>
        <taxon>Bacteria</taxon>
        <taxon>Deltaproteobacteria</taxon>
        <taxon>Bradymonadales</taxon>
        <taxon>Lujinxingiaceae</taxon>
        <taxon>Lujinxingia</taxon>
    </lineage>
</organism>
<reference evidence="3 4" key="1">
    <citation type="submission" date="2019-08" db="EMBL/GenBank/DDBJ databases">
        <title>Bradymonadales sp. TMQ2.</title>
        <authorList>
            <person name="Liang Q."/>
        </authorList>
    </citation>
    <scope>NUCLEOTIDE SEQUENCE [LARGE SCALE GENOMIC DNA]</scope>
    <source>
        <strain evidence="3 4">TMQ2</strain>
    </source>
</reference>
<dbReference type="Proteomes" id="UP000321046">
    <property type="component" value="Unassembled WGS sequence"/>
</dbReference>
<evidence type="ECO:0008006" key="5">
    <source>
        <dbReference type="Google" id="ProtNLM"/>
    </source>
</evidence>
<sequence length="586" mass="63236">MIRTSSWMPSLVALTLLLGAAACGESSVHYNTGDGVTRVDTNPDRDPPTNDDARGYTLSAVSQTEQGTYIGESLELQVRLADDQGEVTPDEAITFEIIAEAGSTQTRLQSNSSFTNAQGIATNRLLVGDALGTIRVRATHSWADDPVDFTVNVGTVPVGALRIGASYDRTDVAPLSFVQLRLWDAVQQPCSSIPTFTPPAAAHLLEADLADLTDTALFEGLDPNNRYTVVAYGRGAFDQIMAFGCADDVSAEPDATTDVMVDLTLLDLMPTGVYDVESYWDFREAISSTGAIGSTIVTAVEAISNPGRAIADLVIDWAEEWVCENRSLEECLIAMAFGGEARDTIEDFVNDQLSRMEFFADLMAIGQDLNDTISQMKVESVLTISNKQVGEGELRGVDAWQAMNFYWRRNCTDTSPADCGEIRFGLGSGSSIGALQSEWDGRLINYNRLEIDAHEMTVPYGLVILQILNDTLIPAMTGGNANSISGALNYWICDNIGSVNVGGINLPVGSFCSSLVAPLISTYANQFLADLEFSINLFVEGEGLMYDTDSDGVTDLINEGLFLGEVRRDDGPPTEMEATFEGVRQP</sequence>
<feature type="compositionally biased region" description="Basic and acidic residues" evidence="1">
    <location>
        <begin position="41"/>
        <end position="53"/>
    </location>
</feature>
<name>A0A5C6X501_9DELT</name>
<dbReference type="EMBL" id="VOSL01000059">
    <property type="protein sequence ID" value="TXD33760.1"/>
    <property type="molecule type" value="Genomic_DNA"/>
</dbReference>
<feature type="signal peptide" evidence="2">
    <location>
        <begin position="1"/>
        <end position="24"/>
    </location>
</feature>
<evidence type="ECO:0000313" key="4">
    <source>
        <dbReference type="Proteomes" id="UP000321046"/>
    </source>
</evidence>